<reference evidence="1" key="2">
    <citation type="journal article" date="2015" name="Fish Shellfish Immunol.">
        <title>Early steps in the European eel (Anguilla anguilla)-Vibrio vulnificus interaction in the gills: Role of the RtxA13 toxin.</title>
        <authorList>
            <person name="Callol A."/>
            <person name="Pajuelo D."/>
            <person name="Ebbesson L."/>
            <person name="Teles M."/>
            <person name="MacKenzie S."/>
            <person name="Amaro C."/>
        </authorList>
    </citation>
    <scope>NUCLEOTIDE SEQUENCE</scope>
</reference>
<sequence>MQPKDITTTSLHIPSGTYETITSSPFQIHFVDLLHFKKELALKKTSNCDNHMKAQGNK</sequence>
<name>A0A0E9U9V5_ANGAN</name>
<evidence type="ECO:0000313" key="1">
    <source>
        <dbReference type="EMBL" id="JAH61945.1"/>
    </source>
</evidence>
<dbReference type="EMBL" id="GBXM01046632">
    <property type="protein sequence ID" value="JAH61945.1"/>
    <property type="molecule type" value="Transcribed_RNA"/>
</dbReference>
<proteinExistence type="predicted"/>
<organism evidence="1">
    <name type="scientific">Anguilla anguilla</name>
    <name type="common">European freshwater eel</name>
    <name type="synonym">Muraena anguilla</name>
    <dbReference type="NCBI Taxonomy" id="7936"/>
    <lineage>
        <taxon>Eukaryota</taxon>
        <taxon>Metazoa</taxon>
        <taxon>Chordata</taxon>
        <taxon>Craniata</taxon>
        <taxon>Vertebrata</taxon>
        <taxon>Euteleostomi</taxon>
        <taxon>Actinopterygii</taxon>
        <taxon>Neopterygii</taxon>
        <taxon>Teleostei</taxon>
        <taxon>Anguilliformes</taxon>
        <taxon>Anguillidae</taxon>
        <taxon>Anguilla</taxon>
    </lineage>
</organism>
<dbReference type="AlphaFoldDB" id="A0A0E9U9V5"/>
<protein>
    <submittedName>
        <fullName evidence="1">Uncharacterized protein</fullName>
    </submittedName>
</protein>
<accession>A0A0E9U9V5</accession>
<reference evidence="1" key="1">
    <citation type="submission" date="2014-11" db="EMBL/GenBank/DDBJ databases">
        <authorList>
            <person name="Amaro Gonzalez C."/>
        </authorList>
    </citation>
    <scope>NUCLEOTIDE SEQUENCE</scope>
</reference>